<dbReference type="GO" id="GO:0006402">
    <property type="term" value="P:mRNA catabolic process"/>
    <property type="evidence" value="ECO:0007669"/>
    <property type="project" value="TreeGrafter"/>
</dbReference>
<reference evidence="3 4" key="1">
    <citation type="submission" date="2020-07" db="EMBL/GenBank/DDBJ databases">
        <title>Genomic Encyclopedia of Type Strains, Phase IV (KMG-V): Genome sequencing to study the core and pangenomes of soil and plant-associated prokaryotes.</title>
        <authorList>
            <person name="Whitman W."/>
        </authorList>
    </citation>
    <scope>NUCLEOTIDE SEQUENCE [LARGE SCALE GENOMIC DNA]</scope>
    <source>
        <strain evidence="3 4">SAS40</strain>
    </source>
</reference>
<feature type="region of interest" description="Disordered" evidence="1">
    <location>
        <begin position="652"/>
        <end position="700"/>
    </location>
</feature>
<evidence type="ECO:0000256" key="1">
    <source>
        <dbReference type="SAM" id="MobiDB-lite"/>
    </source>
</evidence>
<dbReference type="PANTHER" id="PTHR23355:SF9">
    <property type="entry name" value="DIS3-LIKE EXONUCLEASE 2"/>
    <property type="match status" value="1"/>
</dbReference>
<dbReference type="AlphaFoldDB" id="A0A7Y9IXJ8"/>
<keyword evidence="4" id="KW-1185">Reference proteome</keyword>
<dbReference type="GO" id="GO:0003723">
    <property type="term" value="F:RNA binding"/>
    <property type="evidence" value="ECO:0007669"/>
    <property type="project" value="InterPro"/>
</dbReference>
<dbReference type="RefSeq" id="WP_179588854.1">
    <property type="nucleotide sequence ID" value="NZ_JACBYR010000002.1"/>
</dbReference>
<feature type="domain" description="RNB" evidence="2">
    <location>
        <begin position="235"/>
        <end position="517"/>
    </location>
</feature>
<dbReference type="EC" id="3.1.13.1" evidence="3"/>
<dbReference type="SUPFAM" id="SSF50249">
    <property type="entry name" value="Nucleic acid-binding proteins"/>
    <property type="match status" value="1"/>
</dbReference>
<dbReference type="GO" id="GO:0008859">
    <property type="term" value="F:exoribonuclease II activity"/>
    <property type="evidence" value="ECO:0007669"/>
    <property type="project" value="UniProtKB-EC"/>
</dbReference>
<dbReference type="Pfam" id="PF00773">
    <property type="entry name" value="RNB"/>
    <property type="match status" value="1"/>
</dbReference>
<proteinExistence type="predicted"/>
<dbReference type="InterPro" id="IPR001900">
    <property type="entry name" value="RNase_II/R"/>
</dbReference>
<dbReference type="PANTHER" id="PTHR23355">
    <property type="entry name" value="RIBONUCLEASE"/>
    <property type="match status" value="1"/>
</dbReference>
<evidence type="ECO:0000313" key="4">
    <source>
        <dbReference type="Proteomes" id="UP000542125"/>
    </source>
</evidence>
<sequence length="700" mass="76625">MHVLYEDDGGFKAATLLSETDASLQVEATSGKRSKIKKTAVILRFEKPSPDALVKEAEAASGDLDLEFLWECAPKEDFDVPALAEEYFGHKPGPVEQAALLFRLHGAPVYFHRRGKGKFRPAPPDILAAALAAVEKKKRQAEQQQAWADEMKAGTLPDAMARMAEILLFKPDKNTQEWKAFDMACTQIQIRPDRLLLNLGAFPSALAIHKRRFHGEHFPKGTAFAPVTVPPVPTELPLATVDAYSIDDVTTTEIDDALSVETLADGNVRVGIHIAAPALSVTRDSPLDLLARGRMSTVYMPGEKIPMQPDEVIAAFSLDAGKPVPALSLYVTADPATGDVIASETRIERVVVKENLRHNLLDESVSEAALDDPASDLPYADLFRPLWNLAQKLSAKRDAVRGRPELNNRVDFSFYVDGDPDLPDEATVRIVQRKRNAPLDRMVAEYMILANNLWGGLLASCGVPGIYRSQQMGRVRMSTVAAPHDSIGVPQYAWCTSPLRRYVDLVNQGQLLAAVEHGVSARLVAPFKPREADLFAIISNFDGKYSAYSDFQQQMERFWCLRWLKQEGVTRAEAVVLREDAVRLKDVPLFTRVGGLPALQRGQTVLLDIMGSDELDLELDCRFVEVVQTEALEAPEEEPLLVDTDVELATGDVSPDAVAETAEVEAADGPDANDLPLDTAGASEPPLDTSADSEPSAPPQ</sequence>
<keyword evidence="3" id="KW-0378">Hydrolase</keyword>
<evidence type="ECO:0000259" key="2">
    <source>
        <dbReference type="SMART" id="SM00955"/>
    </source>
</evidence>
<dbReference type="InterPro" id="IPR012340">
    <property type="entry name" value="NA-bd_OB-fold"/>
</dbReference>
<gene>
    <name evidence="3" type="ORF">FHW18_004126</name>
</gene>
<dbReference type="EMBL" id="JACBYR010000002">
    <property type="protein sequence ID" value="NYE84819.1"/>
    <property type="molecule type" value="Genomic_DNA"/>
</dbReference>
<protein>
    <submittedName>
        <fullName evidence="3">Exoribonuclease-2</fullName>
        <ecNumber evidence="3">3.1.13.1</ecNumber>
    </submittedName>
</protein>
<name>A0A7Y9IXJ8_9BURK</name>
<dbReference type="Proteomes" id="UP000542125">
    <property type="component" value="Unassembled WGS sequence"/>
</dbReference>
<dbReference type="InterPro" id="IPR050180">
    <property type="entry name" value="RNR_Ribonuclease"/>
</dbReference>
<comment type="caution">
    <text evidence="3">The sequence shown here is derived from an EMBL/GenBank/DDBJ whole genome shotgun (WGS) entry which is preliminary data.</text>
</comment>
<evidence type="ECO:0000313" key="3">
    <source>
        <dbReference type="EMBL" id="NYE84819.1"/>
    </source>
</evidence>
<organism evidence="3 4">
    <name type="scientific">Pigmentiphaga litoralis</name>
    <dbReference type="NCBI Taxonomy" id="516702"/>
    <lineage>
        <taxon>Bacteria</taxon>
        <taxon>Pseudomonadati</taxon>
        <taxon>Pseudomonadota</taxon>
        <taxon>Betaproteobacteria</taxon>
        <taxon>Burkholderiales</taxon>
        <taxon>Alcaligenaceae</taxon>
        <taxon>Pigmentiphaga</taxon>
    </lineage>
</organism>
<dbReference type="GO" id="GO:0005829">
    <property type="term" value="C:cytosol"/>
    <property type="evidence" value="ECO:0007669"/>
    <property type="project" value="TreeGrafter"/>
</dbReference>
<dbReference type="SMART" id="SM00955">
    <property type="entry name" value="RNB"/>
    <property type="match status" value="1"/>
</dbReference>
<accession>A0A7Y9IXJ8</accession>